<feature type="domain" description="RNA 3'-terminal phosphate cyclase" evidence="7">
    <location>
        <begin position="7"/>
        <end position="318"/>
    </location>
</feature>
<name>A0ABD5Y814_9EURY</name>
<evidence type="ECO:0000256" key="2">
    <source>
        <dbReference type="ARBA" id="ARBA00021428"/>
    </source>
</evidence>
<feature type="binding site" evidence="5">
    <location>
        <position position="98"/>
    </location>
    <ligand>
        <name>ATP</name>
        <dbReference type="ChEBI" id="CHEBI:30616"/>
    </ligand>
</feature>
<keyword evidence="3 5" id="KW-0436">Ligase</keyword>
<dbReference type="InterPro" id="IPR017770">
    <property type="entry name" value="RNA3'_term_phos_cyc_type_1"/>
</dbReference>
<evidence type="ECO:0000256" key="3">
    <source>
        <dbReference type="ARBA" id="ARBA00022598"/>
    </source>
</evidence>
<dbReference type="PANTHER" id="PTHR11096">
    <property type="entry name" value="RNA 3' TERMINAL PHOSPHATE CYCLASE"/>
    <property type="match status" value="1"/>
</dbReference>
<dbReference type="SUPFAM" id="SSF52913">
    <property type="entry name" value="RNA 3'-terminal phosphate cyclase, RPTC, insert domain"/>
    <property type="match status" value="1"/>
</dbReference>
<keyword evidence="10" id="KW-1185">Reference proteome</keyword>
<dbReference type="InterPro" id="IPR023797">
    <property type="entry name" value="RNA3'_phos_cyclase_dom"/>
</dbReference>
<reference evidence="9 10" key="1">
    <citation type="journal article" date="2019" name="Int. J. Syst. Evol. Microbiol.">
        <title>The Global Catalogue of Microorganisms (GCM) 10K type strain sequencing project: providing services to taxonomists for standard genome sequencing and annotation.</title>
        <authorList>
            <consortium name="The Broad Institute Genomics Platform"/>
            <consortium name="The Broad Institute Genome Sequencing Center for Infectious Disease"/>
            <person name="Wu L."/>
            <person name="Ma J."/>
        </authorList>
    </citation>
    <scope>NUCLEOTIDE SEQUENCE [LARGE SCALE GENOMIC DNA]</scope>
    <source>
        <strain evidence="9 10">XZYJT29</strain>
    </source>
</reference>
<dbReference type="InterPro" id="IPR000228">
    <property type="entry name" value="RNA3'_term_phos_cyc"/>
</dbReference>
<proteinExistence type="inferred from homology"/>
<comment type="similarity">
    <text evidence="1 5">Belongs to the RNA 3'-terminal cyclase family. Type 1 subfamily.</text>
</comment>
<dbReference type="GO" id="GO:0005524">
    <property type="term" value="F:ATP binding"/>
    <property type="evidence" value="ECO:0007669"/>
    <property type="project" value="UniProtKB-KW"/>
</dbReference>
<dbReference type="Pfam" id="PF05189">
    <property type="entry name" value="RTC_insert"/>
    <property type="match status" value="1"/>
</dbReference>
<dbReference type="RefSeq" id="WP_274322945.1">
    <property type="nucleotide sequence ID" value="NZ_CP118158.1"/>
</dbReference>
<dbReference type="GeneID" id="78822194"/>
<protein>
    <recommendedName>
        <fullName evidence="2 5">RNA 3'-terminal phosphate cyclase</fullName>
        <shortName evidence="5">RNA cyclase</shortName>
        <shortName evidence="5">RNA-3'-phosphate cyclase</shortName>
        <ecNumber evidence="5 6">6.5.1.4</ecNumber>
    </recommendedName>
</protein>
<dbReference type="Proteomes" id="UP001596432">
    <property type="component" value="Unassembled WGS sequence"/>
</dbReference>
<comment type="catalytic activity">
    <reaction evidence="5">
        <text>a 3'-end 3'-phospho-ribonucleotide-RNA + ATP = a 3'-end 2',3'-cyclophospho-ribonucleotide-RNA + AMP + diphosphate</text>
        <dbReference type="Rhea" id="RHEA:23976"/>
        <dbReference type="Rhea" id="RHEA-COMP:10463"/>
        <dbReference type="Rhea" id="RHEA-COMP:10464"/>
        <dbReference type="ChEBI" id="CHEBI:30616"/>
        <dbReference type="ChEBI" id="CHEBI:33019"/>
        <dbReference type="ChEBI" id="CHEBI:83062"/>
        <dbReference type="ChEBI" id="CHEBI:83064"/>
        <dbReference type="ChEBI" id="CHEBI:456215"/>
        <dbReference type="EC" id="6.5.1.4"/>
    </reaction>
</comment>
<dbReference type="NCBIfam" id="NF003246">
    <property type="entry name" value="PRK04204.1-2"/>
    <property type="match status" value="1"/>
</dbReference>
<evidence type="ECO:0000259" key="7">
    <source>
        <dbReference type="Pfam" id="PF01137"/>
    </source>
</evidence>
<dbReference type="Gene3D" id="3.30.360.20">
    <property type="entry name" value="RNA 3'-terminal phosphate cyclase, insert domain"/>
    <property type="match status" value="1"/>
</dbReference>
<feature type="domain" description="RNA 3'-terminal phosphate cyclase insert" evidence="8">
    <location>
        <begin position="177"/>
        <end position="272"/>
    </location>
</feature>
<dbReference type="HAMAP" id="MF_00200">
    <property type="entry name" value="RTC"/>
    <property type="match status" value="1"/>
</dbReference>
<dbReference type="NCBIfam" id="TIGR03399">
    <property type="entry name" value="RNA_3prim_cycl"/>
    <property type="match status" value="1"/>
</dbReference>
<accession>A0ABD5Y814</accession>
<dbReference type="InterPro" id="IPR036553">
    <property type="entry name" value="RPTC_insert"/>
</dbReference>
<keyword evidence="4 5" id="KW-0547">Nucleotide-binding</keyword>
<gene>
    <name evidence="5 9" type="primary">rtcA</name>
    <name evidence="9" type="ORF">ACFQMA_18775</name>
</gene>
<dbReference type="InterPro" id="IPR037136">
    <property type="entry name" value="RNA3'_phos_cyclase_dom_sf"/>
</dbReference>
<evidence type="ECO:0000256" key="6">
    <source>
        <dbReference type="NCBIfam" id="TIGR03399"/>
    </source>
</evidence>
<dbReference type="PANTHER" id="PTHR11096:SF0">
    <property type="entry name" value="RNA 3'-TERMINAL PHOSPHATE CYCLASE"/>
    <property type="match status" value="1"/>
</dbReference>
<comment type="function">
    <text evidence="5">Catalyzes the conversion of 3'-phosphate to a 2',3'-cyclic phosphodiester at the end of RNA. The mechanism of action of the enzyme occurs in 3 steps: (A) adenylation of the enzyme by ATP; (B) transfer of adenylate to an RNA-N3'P to produce RNA-N3'PP5'A; (C) and attack of the adjacent 2'-hydroxyl on the 3'-phosphorus in the diester linkage to produce the cyclic end product. The biological role of this enzyme is unknown but it is likely to function in some aspects of cellular RNA processing.</text>
</comment>
<evidence type="ECO:0000256" key="1">
    <source>
        <dbReference type="ARBA" id="ARBA00009206"/>
    </source>
</evidence>
<keyword evidence="5" id="KW-0963">Cytoplasm</keyword>
<feature type="active site" description="Tele-AMP-histidine intermediate" evidence="5">
    <location>
        <position position="307"/>
    </location>
</feature>
<dbReference type="SUPFAM" id="SSF55205">
    <property type="entry name" value="EPT/RTPC-like"/>
    <property type="match status" value="1"/>
</dbReference>
<dbReference type="InterPro" id="IPR013791">
    <property type="entry name" value="RNA3'-term_phos_cycl_insert"/>
</dbReference>
<sequence length="337" mass="35154">MLEVDGGEGGGQLVRSALALSMLDGEAVEITDVRGTRPTPGLKPQHLTAVSAAAEVCDAAVEGADGGSETIRFEPAAPSGGRYEADIGTAGSLTLLFDTFLPLATQIDEPLTITATGGTDVKWSPPIAYYRTVKLPLLRRLGIAAAVECEKTGFYPAGGGRATLRLWPSTLSPIELTERGRPTTARVYSKASTDLADGDVVERQADTATDALAGLGIEVVHHRTTYAATESSGSVVTVRVDAGGSPVGFDAYGAPEKSAEDVARETTDAIRRWRESGAAVDAHLGDQLLVFLALAGGEITIPRVTDHVSSNRDLLAAFGREVTVDESGRTPALVADR</sequence>
<dbReference type="EMBL" id="JBHTAS010000001">
    <property type="protein sequence ID" value="MFC7141866.1"/>
    <property type="molecule type" value="Genomic_DNA"/>
</dbReference>
<evidence type="ECO:0000256" key="5">
    <source>
        <dbReference type="HAMAP-Rule" id="MF_00200"/>
    </source>
</evidence>
<dbReference type="GO" id="GO:0005737">
    <property type="term" value="C:cytoplasm"/>
    <property type="evidence" value="ECO:0007669"/>
    <property type="project" value="UniProtKB-SubCell"/>
</dbReference>
<feature type="binding site" evidence="5">
    <location>
        <begin position="283"/>
        <end position="287"/>
    </location>
    <ligand>
        <name>ATP</name>
        <dbReference type="ChEBI" id="CHEBI:30616"/>
    </ligand>
</feature>
<evidence type="ECO:0000313" key="9">
    <source>
        <dbReference type="EMBL" id="MFC7141866.1"/>
    </source>
</evidence>
<dbReference type="GO" id="GO:0003963">
    <property type="term" value="F:RNA-3'-phosphate cyclase activity"/>
    <property type="evidence" value="ECO:0007669"/>
    <property type="project" value="UniProtKB-UniRule"/>
</dbReference>
<comment type="caution">
    <text evidence="9">The sequence shown here is derived from an EMBL/GenBank/DDBJ whole genome shotgun (WGS) entry which is preliminary data.</text>
</comment>
<dbReference type="AlphaFoldDB" id="A0ABD5Y814"/>
<evidence type="ECO:0000313" key="10">
    <source>
        <dbReference type="Proteomes" id="UP001596432"/>
    </source>
</evidence>
<dbReference type="PIRSF" id="PIRSF005378">
    <property type="entry name" value="RNA3'_term_phos_cycl_euk"/>
    <property type="match status" value="1"/>
</dbReference>
<dbReference type="InterPro" id="IPR013792">
    <property type="entry name" value="RNA3'P_cycl/enolpyr_Trfase_a/b"/>
</dbReference>
<evidence type="ECO:0000256" key="4">
    <source>
        <dbReference type="ARBA" id="ARBA00022741"/>
    </source>
</evidence>
<dbReference type="EC" id="6.5.1.4" evidence="5 6"/>
<keyword evidence="5" id="KW-0067">ATP-binding</keyword>
<dbReference type="Gene3D" id="3.65.10.20">
    <property type="entry name" value="RNA 3'-terminal phosphate cyclase domain"/>
    <property type="match status" value="1"/>
</dbReference>
<organism evidence="9 10">
    <name type="scientific">Halosimplex aquaticum</name>
    <dbReference type="NCBI Taxonomy" id="3026162"/>
    <lineage>
        <taxon>Archaea</taxon>
        <taxon>Methanobacteriati</taxon>
        <taxon>Methanobacteriota</taxon>
        <taxon>Stenosarchaea group</taxon>
        <taxon>Halobacteria</taxon>
        <taxon>Halobacteriales</taxon>
        <taxon>Haloarculaceae</taxon>
        <taxon>Halosimplex</taxon>
    </lineage>
</organism>
<comment type="subcellular location">
    <subcellularLocation>
        <location evidence="5">Cytoplasm</location>
    </subcellularLocation>
</comment>
<dbReference type="GO" id="GO:0006396">
    <property type="term" value="P:RNA processing"/>
    <property type="evidence" value="ECO:0007669"/>
    <property type="project" value="UniProtKB-UniRule"/>
</dbReference>
<evidence type="ECO:0000259" key="8">
    <source>
        <dbReference type="Pfam" id="PF05189"/>
    </source>
</evidence>
<dbReference type="Pfam" id="PF01137">
    <property type="entry name" value="RTC"/>
    <property type="match status" value="1"/>
</dbReference>